<dbReference type="EMBL" id="MFSU01000062">
    <property type="protein sequence ID" value="OGI47212.1"/>
    <property type="molecule type" value="Genomic_DNA"/>
</dbReference>
<dbReference type="STRING" id="1817760.A2151_00830"/>
<keyword evidence="1" id="KW-0732">Signal</keyword>
<dbReference type="Gene3D" id="3.40.50.1820">
    <property type="entry name" value="alpha/beta hydrolase"/>
    <property type="match status" value="1"/>
</dbReference>
<feature type="signal peptide" evidence="1">
    <location>
        <begin position="1"/>
        <end position="19"/>
    </location>
</feature>
<gene>
    <name evidence="3" type="ORF">A2151_00830</name>
</gene>
<dbReference type="Proteomes" id="UP000178885">
    <property type="component" value="Unassembled WGS sequence"/>
</dbReference>
<dbReference type="PANTHER" id="PTHR46623">
    <property type="entry name" value="CARBOXYMETHYLENEBUTENOLIDASE-RELATED"/>
    <property type="match status" value="1"/>
</dbReference>
<protein>
    <submittedName>
        <fullName evidence="3">Dienelactone hydrolase</fullName>
    </submittedName>
</protein>
<dbReference type="InterPro" id="IPR029058">
    <property type="entry name" value="AB_hydrolase_fold"/>
</dbReference>
<accession>A0A1F6TQ29</accession>
<dbReference type="PANTHER" id="PTHR46623:SF6">
    <property type="entry name" value="ALPHA_BETA-HYDROLASES SUPERFAMILY PROTEIN"/>
    <property type="match status" value="1"/>
</dbReference>
<sequence length="285" mass="32375">MLLKALLFALLGSCALAVAQERNARNEWWWDEGWWADGVLPETKNHPVATRELSYKRGDTEVPVFVARPRKPGRYPGVLFVHGRRGLDDWTRLHAVRLAARGFFVFAPDLYTGRFIPQFPVEHDYQLEDDLNKGLDAMLTQPDLRGKKICTVGISRGGYYALKLAVTKQRQDKDIACYVAYYPAMQDPNAPEPAQVYQYAPEVDALNVPALIFVGEQEQYHRKRVIESSVSTLKARGAPVRFIEYPGVGRGFDFRGENVRTYADDLAAKDAMQRTAEFIQQHLGR</sequence>
<feature type="domain" description="Dienelactone hydrolase" evidence="2">
    <location>
        <begin position="64"/>
        <end position="282"/>
    </location>
</feature>
<dbReference type="GO" id="GO:0016787">
    <property type="term" value="F:hydrolase activity"/>
    <property type="evidence" value="ECO:0007669"/>
    <property type="project" value="UniProtKB-KW"/>
</dbReference>
<comment type="caution">
    <text evidence="3">The sequence shown here is derived from an EMBL/GenBank/DDBJ whole genome shotgun (WGS) entry which is preliminary data.</text>
</comment>
<dbReference type="AlphaFoldDB" id="A0A1F6TQ29"/>
<dbReference type="InterPro" id="IPR002925">
    <property type="entry name" value="Dienelactn_hydro"/>
</dbReference>
<dbReference type="SUPFAM" id="SSF53474">
    <property type="entry name" value="alpha/beta-Hydrolases"/>
    <property type="match status" value="1"/>
</dbReference>
<feature type="chain" id="PRO_5009526771" evidence="1">
    <location>
        <begin position="20"/>
        <end position="285"/>
    </location>
</feature>
<name>A0A1F6TQ29_9PROT</name>
<evidence type="ECO:0000313" key="3">
    <source>
        <dbReference type="EMBL" id="OGI47212.1"/>
    </source>
</evidence>
<evidence type="ECO:0000259" key="2">
    <source>
        <dbReference type="Pfam" id="PF01738"/>
    </source>
</evidence>
<proteinExistence type="predicted"/>
<dbReference type="InterPro" id="IPR051049">
    <property type="entry name" value="Dienelactone_hydrolase-like"/>
</dbReference>
<evidence type="ECO:0000313" key="4">
    <source>
        <dbReference type="Proteomes" id="UP000178885"/>
    </source>
</evidence>
<keyword evidence="3" id="KW-0378">Hydrolase</keyword>
<evidence type="ECO:0000256" key="1">
    <source>
        <dbReference type="SAM" id="SignalP"/>
    </source>
</evidence>
<organism evidence="3 4">
    <name type="scientific">Candidatus Muproteobacteria bacterium RBG_16_65_34</name>
    <dbReference type="NCBI Taxonomy" id="1817760"/>
    <lineage>
        <taxon>Bacteria</taxon>
        <taxon>Pseudomonadati</taxon>
        <taxon>Pseudomonadota</taxon>
        <taxon>Candidatus Muproteobacteria</taxon>
    </lineage>
</organism>
<dbReference type="Pfam" id="PF01738">
    <property type="entry name" value="DLH"/>
    <property type="match status" value="1"/>
</dbReference>
<reference evidence="3 4" key="1">
    <citation type="journal article" date="2016" name="Nat. Commun.">
        <title>Thousands of microbial genomes shed light on interconnected biogeochemical processes in an aquifer system.</title>
        <authorList>
            <person name="Anantharaman K."/>
            <person name="Brown C.T."/>
            <person name="Hug L.A."/>
            <person name="Sharon I."/>
            <person name="Castelle C.J."/>
            <person name="Probst A.J."/>
            <person name="Thomas B.C."/>
            <person name="Singh A."/>
            <person name="Wilkins M.J."/>
            <person name="Karaoz U."/>
            <person name="Brodie E.L."/>
            <person name="Williams K.H."/>
            <person name="Hubbard S.S."/>
            <person name="Banfield J.F."/>
        </authorList>
    </citation>
    <scope>NUCLEOTIDE SEQUENCE [LARGE SCALE GENOMIC DNA]</scope>
</reference>